<evidence type="ECO:0000313" key="2">
    <source>
        <dbReference type="Proteomes" id="UP000241270"/>
    </source>
</evidence>
<name>A0A2H4PR92_9CAUD</name>
<organism evidence="1 2">
    <name type="scientific">Proteus phage PM87</name>
    <dbReference type="NCBI Taxonomy" id="2048007"/>
    <lineage>
        <taxon>Viruses</taxon>
        <taxon>Duplodnaviria</taxon>
        <taxon>Heunggongvirae</taxon>
        <taxon>Uroviricota</taxon>
        <taxon>Caudoviricetes</taxon>
        <taxon>Casjensviridae</taxon>
        <taxon>Lavrentievavirus</taxon>
        <taxon>Lavrentievavirus PM87</taxon>
    </lineage>
</organism>
<keyword evidence="2" id="KW-1185">Reference proteome</keyword>
<reference evidence="2" key="1">
    <citation type="submission" date="2017-10" db="EMBL/GenBank/DDBJ databases">
        <title>Isolation and characterization of a group of new proteus bacteriophages.</title>
        <authorList>
            <person name="Kozlova Y.N."/>
            <person name="Morozova V.V."/>
            <person name="Babkin I.V."/>
            <person name="Tikunova N.V."/>
            <person name="Bokovaya O.V."/>
            <person name="Shedko E.D."/>
        </authorList>
    </citation>
    <scope>NUCLEOTIDE SEQUENCE [LARGE SCALE GENOMIC DNA]</scope>
</reference>
<accession>A0A2H4PR92</accession>
<dbReference type="GeneID" id="62680538"/>
<dbReference type="EMBL" id="MG030346">
    <property type="protein sequence ID" value="ATW69828.1"/>
    <property type="molecule type" value="Genomic_DNA"/>
</dbReference>
<dbReference type="RefSeq" id="YP_009997963.1">
    <property type="nucleotide sequence ID" value="NC_052981.1"/>
</dbReference>
<sequence length="72" mass="8779">MFFLLEHLATERAIIHKHRKIRLSYFFIERPVFPPVLVVREELKEVGRCHRFVSHDVRFSFPPHRVYSSAFR</sequence>
<proteinExistence type="predicted"/>
<evidence type="ECO:0000313" key="1">
    <source>
        <dbReference type="EMBL" id="ATW69828.1"/>
    </source>
</evidence>
<dbReference type="KEGG" id="vg:62680538"/>
<dbReference type="Proteomes" id="UP000241270">
    <property type="component" value="Segment"/>
</dbReference>
<protein>
    <submittedName>
        <fullName evidence="1">Uncharacterized protein</fullName>
    </submittedName>
</protein>